<dbReference type="EMBL" id="JAUJEA010000001">
    <property type="protein sequence ID" value="MDN5200142.1"/>
    <property type="molecule type" value="Genomic_DNA"/>
</dbReference>
<dbReference type="RefSeq" id="WP_346750168.1">
    <property type="nucleotide sequence ID" value="NZ_JAUJEA010000001.1"/>
</dbReference>
<gene>
    <name evidence="2" type="ORF">QQ008_02185</name>
</gene>
<evidence type="ECO:0000313" key="2">
    <source>
        <dbReference type="EMBL" id="MDN5200142.1"/>
    </source>
</evidence>
<evidence type="ECO:0000313" key="3">
    <source>
        <dbReference type="Proteomes" id="UP001172082"/>
    </source>
</evidence>
<sequence length="119" mass="13614">MKRSTISTLCICLALGLLHVASYAATDPNNNTDKKKKKQHQEIAKELDLDLELQVLNDEVLDLEPFPKIKIYNTNNVLVYEEDVASLNDITDENIQRCFSNSNVLMSHNNVTYYILENK</sequence>
<dbReference type="Proteomes" id="UP001172082">
    <property type="component" value="Unassembled WGS sequence"/>
</dbReference>
<accession>A0ABT8KHF9</accession>
<organism evidence="2 3">
    <name type="scientific">Splendidivirga corallicola</name>
    <dbReference type="NCBI Taxonomy" id="3051826"/>
    <lineage>
        <taxon>Bacteria</taxon>
        <taxon>Pseudomonadati</taxon>
        <taxon>Bacteroidota</taxon>
        <taxon>Cytophagia</taxon>
        <taxon>Cytophagales</taxon>
        <taxon>Splendidivirgaceae</taxon>
        <taxon>Splendidivirga</taxon>
    </lineage>
</organism>
<comment type="caution">
    <text evidence="2">The sequence shown here is derived from an EMBL/GenBank/DDBJ whole genome shotgun (WGS) entry which is preliminary data.</text>
</comment>
<reference evidence="2" key="1">
    <citation type="submission" date="2023-06" db="EMBL/GenBank/DDBJ databases">
        <title>Genomic of Parafulvivirga corallium.</title>
        <authorList>
            <person name="Wang G."/>
        </authorList>
    </citation>
    <scope>NUCLEOTIDE SEQUENCE</scope>
    <source>
        <strain evidence="2">BMA10</strain>
    </source>
</reference>
<name>A0ABT8KHF9_9BACT</name>
<feature type="signal peptide" evidence="1">
    <location>
        <begin position="1"/>
        <end position="24"/>
    </location>
</feature>
<proteinExistence type="predicted"/>
<protein>
    <submittedName>
        <fullName evidence="2">Uncharacterized protein</fullName>
    </submittedName>
</protein>
<keyword evidence="3" id="KW-1185">Reference proteome</keyword>
<evidence type="ECO:0000256" key="1">
    <source>
        <dbReference type="SAM" id="SignalP"/>
    </source>
</evidence>
<feature type="chain" id="PRO_5045683927" evidence="1">
    <location>
        <begin position="25"/>
        <end position="119"/>
    </location>
</feature>
<keyword evidence="1" id="KW-0732">Signal</keyword>